<dbReference type="SUPFAM" id="SSF109604">
    <property type="entry name" value="HD-domain/PDEase-like"/>
    <property type="match status" value="1"/>
</dbReference>
<dbReference type="InterPro" id="IPR050135">
    <property type="entry name" value="dGTPase-like"/>
</dbReference>
<protein>
    <recommendedName>
        <fullName evidence="1">HD/PDEase domain-containing protein</fullName>
    </recommendedName>
</protein>
<reference evidence="2 3" key="1">
    <citation type="submission" date="2018-08" db="EMBL/GenBank/DDBJ databases">
        <title>Genome and evolution of the arbuscular mycorrhizal fungus Diversispora epigaea (formerly Glomus versiforme) and its bacterial endosymbionts.</title>
        <authorList>
            <person name="Sun X."/>
            <person name="Fei Z."/>
            <person name="Harrison M."/>
        </authorList>
    </citation>
    <scope>NUCLEOTIDE SEQUENCE [LARGE SCALE GENOMIC DNA]</scope>
    <source>
        <strain evidence="2 3">IT104</strain>
    </source>
</reference>
<dbReference type="InterPro" id="IPR006674">
    <property type="entry name" value="HD_domain"/>
</dbReference>
<dbReference type="PANTHER" id="PTHR11373">
    <property type="entry name" value="DEOXYNUCLEOSIDE TRIPHOSPHATE TRIPHOSPHOHYDROLASE"/>
    <property type="match status" value="1"/>
</dbReference>
<dbReference type="CDD" id="cd00077">
    <property type="entry name" value="HDc"/>
    <property type="match status" value="1"/>
</dbReference>
<dbReference type="AlphaFoldDB" id="A0A397GI06"/>
<dbReference type="InterPro" id="IPR003607">
    <property type="entry name" value="HD/PDEase_dom"/>
</dbReference>
<feature type="domain" description="HD/PDEase" evidence="1">
    <location>
        <begin position="64"/>
        <end position="214"/>
    </location>
</feature>
<dbReference type="Gene3D" id="1.10.3210.10">
    <property type="entry name" value="Hypothetical protein af1432"/>
    <property type="match status" value="1"/>
</dbReference>
<dbReference type="Gene3D" id="3.30.70.2760">
    <property type="match status" value="1"/>
</dbReference>
<keyword evidence="3" id="KW-1185">Reference proteome</keyword>
<gene>
    <name evidence="2" type="ORF">Glove_522g14</name>
</gene>
<evidence type="ECO:0000313" key="3">
    <source>
        <dbReference type="Proteomes" id="UP000266861"/>
    </source>
</evidence>
<dbReference type="PANTHER" id="PTHR11373:SF4">
    <property type="entry name" value="DEOXYNUCLEOSIDE TRIPHOSPHATE TRIPHOSPHOHYDROLASE SAMHD1"/>
    <property type="match status" value="1"/>
</dbReference>
<dbReference type="SMART" id="SM00471">
    <property type="entry name" value="HDc"/>
    <property type="match status" value="1"/>
</dbReference>
<organism evidence="2 3">
    <name type="scientific">Diversispora epigaea</name>
    <dbReference type="NCBI Taxonomy" id="1348612"/>
    <lineage>
        <taxon>Eukaryota</taxon>
        <taxon>Fungi</taxon>
        <taxon>Fungi incertae sedis</taxon>
        <taxon>Mucoromycota</taxon>
        <taxon>Glomeromycotina</taxon>
        <taxon>Glomeromycetes</taxon>
        <taxon>Diversisporales</taxon>
        <taxon>Diversisporaceae</taxon>
        <taxon>Diversispora</taxon>
    </lineage>
</organism>
<dbReference type="GO" id="GO:0006203">
    <property type="term" value="P:dGTP catabolic process"/>
    <property type="evidence" value="ECO:0007669"/>
    <property type="project" value="TreeGrafter"/>
</dbReference>
<accession>A0A397GI06</accession>
<dbReference type="Pfam" id="PF01966">
    <property type="entry name" value="HD"/>
    <property type="match status" value="1"/>
</dbReference>
<evidence type="ECO:0000313" key="2">
    <source>
        <dbReference type="EMBL" id="RHZ49338.1"/>
    </source>
</evidence>
<comment type="caution">
    <text evidence="2">The sequence shown here is derived from an EMBL/GenBank/DDBJ whole genome shotgun (WGS) entry which is preliminary data.</text>
</comment>
<name>A0A397GI06_9GLOM</name>
<dbReference type="OrthoDB" id="9991235at2759"/>
<dbReference type="GO" id="GO:0005634">
    <property type="term" value="C:nucleus"/>
    <property type="evidence" value="ECO:0007669"/>
    <property type="project" value="TreeGrafter"/>
</dbReference>
<dbReference type="Pfam" id="PF19276">
    <property type="entry name" value="HD_assoc_2"/>
    <property type="match status" value="1"/>
</dbReference>
<dbReference type="EMBL" id="PQFF01000451">
    <property type="protein sequence ID" value="RHZ49338.1"/>
    <property type="molecule type" value="Genomic_DNA"/>
</dbReference>
<dbReference type="Proteomes" id="UP000266861">
    <property type="component" value="Unassembled WGS sequence"/>
</dbReference>
<dbReference type="InterPro" id="IPR045509">
    <property type="entry name" value="HD_assoc_2"/>
</dbReference>
<evidence type="ECO:0000259" key="1">
    <source>
        <dbReference type="SMART" id="SM00471"/>
    </source>
</evidence>
<dbReference type="GO" id="GO:0008832">
    <property type="term" value="F:dGTPase activity"/>
    <property type="evidence" value="ECO:0007669"/>
    <property type="project" value="TreeGrafter"/>
</dbReference>
<proteinExistence type="predicted"/>
<sequence>MFSQQNVNFITRSDDEFPSKIFNDPIHGFIKFEDWALNFIDTQQFQRLRDIKQLGTIYYVFPGASHNRFEHGLGTAYLANSWAKKFFDEQKLEQITSDDVKCVTLAALCHDLGHGPFSTVFEDHVMPKLTGNQWKHEEGSKMMFERMFKCVTDENGKNDADIDDNDYKIIRDLITGDATQNKKNFIFDIVANKRNSIDVDKFDYLERDCYHLGMKSKFEFSRLMKFSHVIEDQIAYQHKEYLNISEMFHTRFSLHARIYNHRVSKALDFMVADALCEANHVLKITDAINDGDEFLKLSDNTLNAIEYMQDPSLNKSQEIIKKIRHRKLYKFVDECLIPREYRSNLKETNFNKSEIIRHKIGNESISEDDIIIHRFKINYGKGDQNPLDDVKFYGNFGNFKESFNLKKSEVSYLMPEQYDDEIVAVYAKDPKKDKPIQDAFRALMKELNLTIKFNQGWTIPIQKQAHELL</sequence>